<name>A0A4V6NQV6_RHOSA</name>
<dbReference type="GO" id="GO:0005524">
    <property type="term" value="F:ATP binding"/>
    <property type="evidence" value="ECO:0007669"/>
    <property type="project" value="UniProtKB-UniRule"/>
</dbReference>
<reference evidence="7 8" key="1">
    <citation type="submission" date="2019-03" db="EMBL/GenBank/DDBJ databases">
        <title>Genomic Encyclopedia of Type Strains, Phase IV (KMG-IV): sequencing the most valuable type-strain genomes for metagenomic binning, comparative biology and taxonomic classification.</title>
        <authorList>
            <person name="Goeker M."/>
        </authorList>
    </citation>
    <scope>NUCLEOTIDE SEQUENCE [LARGE SCALE GENOMIC DNA]</scope>
    <source>
        <strain evidence="7 8">DSM 2132</strain>
    </source>
</reference>
<comment type="catalytic activity">
    <reaction evidence="5">
        <text>3'-dephospho-CoA + ATP = ADP + CoA + H(+)</text>
        <dbReference type="Rhea" id="RHEA:18245"/>
        <dbReference type="ChEBI" id="CHEBI:15378"/>
        <dbReference type="ChEBI" id="CHEBI:30616"/>
        <dbReference type="ChEBI" id="CHEBI:57287"/>
        <dbReference type="ChEBI" id="CHEBI:57328"/>
        <dbReference type="ChEBI" id="CHEBI:456216"/>
        <dbReference type="EC" id="2.7.1.24"/>
    </reaction>
</comment>
<dbReference type="EC" id="2.7.1.24" evidence="5 6"/>
<evidence type="ECO:0000256" key="3">
    <source>
        <dbReference type="ARBA" id="ARBA00022840"/>
    </source>
</evidence>
<dbReference type="PROSITE" id="PS51219">
    <property type="entry name" value="DPCK"/>
    <property type="match status" value="1"/>
</dbReference>
<dbReference type="UniPathway" id="UPA00241">
    <property type="reaction ID" value="UER00356"/>
</dbReference>
<gene>
    <name evidence="5" type="primary">coaE</name>
    <name evidence="7" type="ORF">EV659_10353</name>
</gene>
<dbReference type="RefSeq" id="WP_132707733.1">
    <property type="nucleotide sequence ID" value="NZ_JACIGF010000003.1"/>
</dbReference>
<comment type="function">
    <text evidence="5">Catalyzes the phosphorylation of the 3'-hydroxyl group of dephosphocoenzyme A to form coenzyme A.</text>
</comment>
<evidence type="ECO:0000256" key="4">
    <source>
        <dbReference type="ARBA" id="ARBA00022993"/>
    </source>
</evidence>
<accession>A0A4V6NQV6</accession>
<dbReference type="OrthoDB" id="9812943at2"/>
<keyword evidence="5" id="KW-0808">Transferase</keyword>
<dbReference type="SUPFAM" id="SSF52540">
    <property type="entry name" value="P-loop containing nucleoside triphosphate hydrolases"/>
    <property type="match status" value="1"/>
</dbReference>
<keyword evidence="8" id="KW-1185">Reference proteome</keyword>
<dbReference type="EMBL" id="SLXO01000003">
    <property type="protein sequence ID" value="TCP36166.1"/>
    <property type="molecule type" value="Genomic_DNA"/>
</dbReference>
<dbReference type="GO" id="GO:0005737">
    <property type="term" value="C:cytoplasm"/>
    <property type="evidence" value="ECO:0007669"/>
    <property type="project" value="UniProtKB-SubCell"/>
</dbReference>
<dbReference type="InterPro" id="IPR027417">
    <property type="entry name" value="P-loop_NTPase"/>
</dbReference>
<keyword evidence="2 5" id="KW-0547">Nucleotide-binding</keyword>
<keyword evidence="5 7" id="KW-0418">Kinase</keyword>
<feature type="binding site" evidence="5">
    <location>
        <begin position="11"/>
        <end position="16"/>
    </location>
    <ligand>
        <name>ATP</name>
        <dbReference type="ChEBI" id="CHEBI:30616"/>
    </ligand>
</feature>
<organism evidence="7 8">
    <name type="scientific">Rhodothalassium salexigens DSM 2132</name>
    <dbReference type="NCBI Taxonomy" id="1188247"/>
    <lineage>
        <taxon>Bacteria</taxon>
        <taxon>Pseudomonadati</taxon>
        <taxon>Pseudomonadota</taxon>
        <taxon>Alphaproteobacteria</taxon>
        <taxon>Rhodothalassiales</taxon>
        <taxon>Rhodothalassiaceae</taxon>
        <taxon>Rhodothalassium</taxon>
    </lineage>
</organism>
<dbReference type="PANTHER" id="PTHR10695">
    <property type="entry name" value="DEPHOSPHO-COA KINASE-RELATED"/>
    <property type="match status" value="1"/>
</dbReference>
<dbReference type="InParanoid" id="A0A4V6NQV6"/>
<dbReference type="FunCoup" id="A0A4V6NQV6">
    <property type="interactions" value="441"/>
</dbReference>
<evidence type="ECO:0000313" key="8">
    <source>
        <dbReference type="Proteomes" id="UP000295399"/>
    </source>
</evidence>
<dbReference type="Gene3D" id="3.40.50.300">
    <property type="entry name" value="P-loop containing nucleotide triphosphate hydrolases"/>
    <property type="match status" value="1"/>
</dbReference>
<dbReference type="GO" id="GO:0004140">
    <property type="term" value="F:dephospho-CoA kinase activity"/>
    <property type="evidence" value="ECO:0007669"/>
    <property type="project" value="UniProtKB-UniRule"/>
</dbReference>
<evidence type="ECO:0000313" key="7">
    <source>
        <dbReference type="EMBL" id="TCP36166.1"/>
    </source>
</evidence>
<dbReference type="HAMAP" id="MF_00376">
    <property type="entry name" value="Dephospho_CoA_kinase"/>
    <property type="match status" value="1"/>
</dbReference>
<dbReference type="NCBIfam" id="TIGR00152">
    <property type="entry name" value="dephospho-CoA kinase"/>
    <property type="match status" value="1"/>
</dbReference>
<dbReference type="Pfam" id="PF01121">
    <property type="entry name" value="CoaE"/>
    <property type="match status" value="1"/>
</dbReference>
<comment type="subcellular location">
    <subcellularLocation>
        <location evidence="5">Cytoplasm</location>
    </subcellularLocation>
</comment>
<protein>
    <recommendedName>
        <fullName evidence="5 6">Dephospho-CoA kinase</fullName>
        <ecNumber evidence="5 6">2.7.1.24</ecNumber>
    </recommendedName>
    <alternativeName>
        <fullName evidence="5">Dephosphocoenzyme A kinase</fullName>
    </alternativeName>
</protein>
<dbReference type="AlphaFoldDB" id="A0A4V6NQV6"/>
<dbReference type="GO" id="GO:0015937">
    <property type="term" value="P:coenzyme A biosynthetic process"/>
    <property type="evidence" value="ECO:0007669"/>
    <property type="project" value="UniProtKB-UniRule"/>
</dbReference>
<dbReference type="PANTHER" id="PTHR10695:SF46">
    <property type="entry name" value="BIFUNCTIONAL COENZYME A SYNTHASE-RELATED"/>
    <property type="match status" value="1"/>
</dbReference>
<sequence>MLVIGLTGSIGMGKSTAARMFRRLGVPVFDSDACVHALMRPGQAGYRAIAGVFPEVVVAGGVDRAALGARVFADPGAKARLEALLHPLVFADQRAFLARQQRARARHVVLDIPLLFETGGAHRVDCIAVVSAPYAIQARRVLARPGMTADRFRGILAAQMPDAEKRRRADVVIPSGHGHRPALRAIVGLLRSWPAARGRVWRPGWGGPAIRALPRDAA</sequence>
<keyword evidence="4 5" id="KW-0173">Coenzyme A biosynthesis</keyword>
<evidence type="ECO:0000256" key="2">
    <source>
        <dbReference type="ARBA" id="ARBA00022741"/>
    </source>
</evidence>
<comment type="similarity">
    <text evidence="1 5">Belongs to the CoaE family.</text>
</comment>
<dbReference type="InterPro" id="IPR001977">
    <property type="entry name" value="Depp_CoAkinase"/>
</dbReference>
<dbReference type="Proteomes" id="UP000295399">
    <property type="component" value="Unassembled WGS sequence"/>
</dbReference>
<evidence type="ECO:0000256" key="6">
    <source>
        <dbReference type="NCBIfam" id="TIGR00152"/>
    </source>
</evidence>
<evidence type="ECO:0000256" key="1">
    <source>
        <dbReference type="ARBA" id="ARBA00009018"/>
    </source>
</evidence>
<keyword evidence="3 5" id="KW-0067">ATP-binding</keyword>
<comment type="caution">
    <text evidence="7">The sequence shown here is derived from an EMBL/GenBank/DDBJ whole genome shotgun (WGS) entry which is preliminary data.</text>
</comment>
<proteinExistence type="inferred from homology"/>
<comment type="pathway">
    <text evidence="5">Cofactor biosynthesis; coenzyme A biosynthesis; CoA from (R)-pantothenate: step 5/5.</text>
</comment>
<evidence type="ECO:0000256" key="5">
    <source>
        <dbReference type="HAMAP-Rule" id="MF_00376"/>
    </source>
</evidence>
<keyword evidence="5" id="KW-0963">Cytoplasm</keyword>
<dbReference type="CDD" id="cd02022">
    <property type="entry name" value="DPCK"/>
    <property type="match status" value="1"/>
</dbReference>